<evidence type="ECO:0000259" key="9">
    <source>
        <dbReference type="Pfam" id="PF00483"/>
    </source>
</evidence>
<dbReference type="InterPro" id="IPR029044">
    <property type="entry name" value="Nucleotide-diphossugar_trans"/>
</dbReference>
<dbReference type="InterPro" id="IPR001538">
    <property type="entry name" value="Man6P_isomerase-2_C"/>
</dbReference>
<reference evidence="12 13" key="1">
    <citation type="submission" date="2020-10" db="EMBL/GenBank/DDBJ databases">
        <title>Draft genome of Ramlibacter aquaticus LMG 30558.</title>
        <authorList>
            <person name="Props R."/>
        </authorList>
    </citation>
    <scope>NUCLEOTIDE SEQUENCE [LARGE SCALE GENOMIC DNA]</scope>
    <source>
        <strain evidence="12 13">LMG 30558</strain>
    </source>
</reference>
<dbReference type="Pfam" id="PF00483">
    <property type="entry name" value="NTP_transferase"/>
    <property type="match status" value="1"/>
</dbReference>
<protein>
    <recommendedName>
        <fullName evidence="2">mannose-1-phosphate guanylyltransferase</fullName>
        <ecNumber evidence="2">2.7.7.13</ecNumber>
    </recommendedName>
</protein>
<evidence type="ECO:0000313" key="12">
    <source>
        <dbReference type="EMBL" id="MBE7942681.1"/>
    </source>
</evidence>
<evidence type="ECO:0000256" key="5">
    <source>
        <dbReference type="ARBA" id="ARBA00022741"/>
    </source>
</evidence>
<dbReference type="EMBL" id="JADDOJ010000122">
    <property type="protein sequence ID" value="MBE7942681.1"/>
    <property type="molecule type" value="Genomic_DNA"/>
</dbReference>
<comment type="similarity">
    <text evidence="1 8">Belongs to the mannose-6-phosphate isomerase type 2 family.</text>
</comment>
<evidence type="ECO:0000256" key="1">
    <source>
        <dbReference type="ARBA" id="ARBA00006115"/>
    </source>
</evidence>
<proteinExistence type="inferred from homology"/>
<dbReference type="NCBIfam" id="TIGR01479">
    <property type="entry name" value="GMP_PMI"/>
    <property type="match status" value="1"/>
</dbReference>
<evidence type="ECO:0000259" key="10">
    <source>
        <dbReference type="Pfam" id="PF01050"/>
    </source>
</evidence>
<dbReference type="InterPro" id="IPR051161">
    <property type="entry name" value="Mannose-6P_isomerase_type2"/>
</dbReference>
<dbReference type="CDD" id="cd02509">
    <property type="entry name" value="GDP-M1P_Guanylyltransferase"/>
    <property type="match status" value="1"/>
</dbReference>
<evidence type="ECO:0000256" key="3">
    <source>
        <dbReference type="ARBA" id="ARBA00022679"/>
    </source>
</evidence>
<evidence type="ECO:0000256" key="2">
    <source>
        <dbReference type="ARBA" id="ARBA00012387"/>
    </source>
</evidence>
<dbReference type="Proteomes" id="UP000715965">
    <property type="component" value="Unassembled WGS sequence"/>
</dbReference>
<evidence type="ECO:0000256" key="4">
    <source>
        <dbReference type="ARBA" id="ARBA00022695"/>
    </source>
</evidence>
<dbReference type="PANTHER" id="PTHR46390">
    <property type="entry name" value="MANNOSE-1-PHOSPHATE GUANYLYLTRANSFERASE"/>
    <property type="match status" value="1"/>
</dbReference>
<dbReference type="Gene3D" id="2.60.120.10">
    <property type="entry name" value="Jelly Rolls"/>
    <property type="match status" value="1"/>
</dbReference>
<evidence type="ECO:0000256" key="8">
    <source>
        <dbReference type="RuleBase" id="RU004190"/>
    </source>
</evidence>
<dbReference type="CDD" id="cd02213">
    <property type="entry name" value="cupin_PMI_typeII_C"/>
    <property type="match status" value="1"/>
</dbReference>
<dbReference type="PANTHER" id="PTHR46390:SF1">
    <property type="entry name" value="MANNOSE-1-PHOSPHATE GUANYLYLTRANSFERASE"/>
    <property type="match status" value="1"/>
</dbReference>
<name>A0ABR9SJY3_9BURK</name>
<evidence type="ECO:0000313" key="13">
    <source>
        <dbReference type="Proteomes" id="UP000715965"/>
    </source>
</evidence>
<keyword evidence="3 12" id="KW-0808">Transferase</keyword>
<gene>
    <name evidence="12" type="ORF">IM725_19095</name>
</gene>
<keyword evidence="5" id="KW-0547">Nucleotide-binding</keyword>
<evidence type="ECO:0000259" key="11">
    <source>
        <dbReference type="Pfam" id="PF22640"/>
    </source>
</evidence>
<dbReference type="InterPro" id="IPR049577">
    <property type="entry name" value="GMPP_N"/>
</dbReference>
<dbReference type="EC" id="2.7.7.13" evidence="2"/>
<feature type="domain" description="Mannose-6-phosphate isomerase type II C-terminal" evidence="10">
    <location>
        <begin position="353"/>
        <end position="467"/>
    </location>
</feature>
<feature type="domain" description="MannoseP isomerase/GMP-like beta-helix" evidence="11">
    <location>
        <begin position="296"/>
        <end position="349"/>
    </location>
</feature>
<dbReference type="SUPFAM" id="SSF51182">
    <property type="entry name" value="RmlC-like cupins"/>
    <property type="match status" value="1"/>
</dbReference>
<dbReference type="InterPro" id="IPR054566">
    <property type="entry name" value="ManC/GMP-like_b-helix"/>
</dbReference>
<sequence length="472" mass="52325">MAALIPVVLCGGAGTRLWPVSRELHPKPFMRLPDGKTLLQQTFDRAAGLPQVGRIMTVTNREFFFRTREEYESTRANAVAASYLLEPQGRNTAAAVALATLRVEQLEGPDAVMLVMPADHVITNADAFAKAVGQAIVLALAGRICTFGIRPTQPETGYGYIEHSDQDVVAFVEKPDRITAQRYMGSGRHLWNAGMFCFRAGTMLQELEQLCPEILEGCRAALVTARHAELPRGEQLEFAGEKFASIRSDSIDFAVMERTALAAVIPCDNIGWSDIGSWSALSELSLADSSGNRVDGETVVHDSRNCFVHSERVVAIVGVEDLVIVDTPDALLVAHRDRAQDVKHVFSQLKAKDHESHKLHRTVHRPWGTYSVLEEARSFKIKRIEVRPGAALSLQMHHHRSEHWIVVSGIAEVLNGEELITLKSNESTYIPAGHKHRLRNPGRIDLVMIEVQSGEYLGEDDILRFEDNYGRA</sequence>
<dbReference type="InterPro" id="IPR011051">
    <property type="entry name" value="RmlC_Cupin_sf"/>
</dbReference>
<dbReference type="InterPro" id="IPR006375">
    <property type="entry name" value="Man1P_GuaTrfase/Man6P_Isoase"/>
</dbReference>
<dbReference type="RefSeq" id="WP_193782229.1">
    <property type="nucleotide sequence ID" value="NZ_JADDOJ010000122.1"/>
</dbReference>
<keyword evidence="6" id="KW-0342">GTP-binding</keyword>
<organism evidence="12 13">
    <name type="scientific">Ramlibacter aquaticus</name>
    <dbReference type="NCBI Taxonomy" id="2780094"/>
    <lineage>
        <taxon>Bacteria</taxon>
        <taxon>Pseudomonadati</taxon>
        <taxon>Pseudomonadota</taxon>
        <taxon>Betaproteobacteria</taxon>
        <taxon>Burkholderiales</taxon>
        <taxon>Comamonadaceae</taxon>
        <taxon>Ramlibacter</taxon>
    </lineage>
</organism>
<dbReference type="GO" id="GO:0004476">
    <property type="term" value="F:mannose-6-phosphate isomerase activity"/>
    <property type="evidence" value="ECO:0007669"/>
    <property type="project" value="UniProtKB-EC"/>
</dbReference>
<feature type="domain" description="Nucleotidyl transferase" evidence="9">
    <location>
        <begin position="6"/>
        <end position="288"/>
    </location>
</feature>
<dbReference type="InterPro" id="IPR005835">
    <property type="entry name" value="NTP_transferase_dom"/>
</dbReference>
<dbReference type="SUPFAM" id="SSF53448">
    <property type="entry name" value="Nucleotide-diphospho-sugar transferases"/>
    <property type="match status" value="1"/>
</dbReference>
<dbReference type="Pfam" id="PF01050">
    <property type="entry name" value="MannoseP_isomer"/>
    <property type="match status" value="1"/>
</dbReference>
<accession>A0ABR9SJY3</accession>
<keyword evidence="12" id="KW-0413">Isomerase</keyword>
<evidence type="ECO:0000256" key="7">
    <source>
        <dbReference type="ARBA" id="ARBA00047343"/>
    </source>
</evidence>
<dbReference type="Pfam" id="PF22640">
    <property type="entry name" value="ManC_GMP_beta-helix"/>
    <property type="match status" value="1"/>
</dbReference>
<dbReference type="Gene3D" id="3.90.550.10">
    <property type="entry name" value="Spore Coat Polysaccharide Biosynthesis Protein SpsA, Chain A"/>
    <property type="match status" value="1"/>
</dbReference>
<dbReference type="InterPro" id="IPR014710">
    <property type="entry name" value="RmlC-like_jellyroll"/>
</dbReference>
<evidence type="ECO:0000256" key="6">
    <source>
        <dbReference type="ARBA" id="ARBA00023134"/>
    </source>
</evidence>
<comment type="catalytic activity">
    <reaction evidence="7">
        <text>alpha-D-mannose 1-phosphate + GTP + H(+) = GDP-alpha-D-mannose + diphosphate</text>
        <dbReference type="Rhea" id="RHEA:15229"/>
        <dbReference type="ChEBI" id="CHEBI:15378"/>
        <dbReference type="ChEBI" id="CHEBI:33019"/>
        <dbReference type="ChEBI" id="CHEBI:37565"/>
        <dbReference type="ChEBI" id="CHEBI:57527"/>
        <dbReference type="ChEBI" id="CHEBI:58409"/>
        <dbReference type="EC" id="2.7.7.13"/>
    </reaction>
</comment>
<keyword evidence="4 12" id="KW-0548">Nucleotidyltransferase</keyword>
<dbReference type="GO" id="GO:0004475">
    <property type="term" value="F:mannose-1-phosphate guanylyltransferase (GTP) activity"/>
    <property type="evidence" value="ECO:0007669"/>
    <property type="project" value="UniProtKB-EC"/>
</dbReference>
<comment type="caution">
    <text evidence="12">The sequence shown here is derived from an EMBL/GenBank/DDBJ whole genome shotgun (WGS) entry which is preliminary data.</text>
</comment>
<keyword evidence="13" id="KW-1185">Reference proteome</keyword>